<dbReference type="PANTHER" id="PTHR14240:SF1">
    <property type="entry name" value="PROTEIN FANTOM-RELATED"/>
    <property type="match status" value="1"/>
</dbReference>
<dbReference type="GO" id="GO:0035869">
    <property type="term" value="C:ciliary transition zone"/>
    <property type="evidence" value="ECO:0007669"/>
    <property type="project" value="TreeGrafter"/>
</dbReference>
<evidence type="ECO:0000256" key="4">
    <source>
        <dbReference type="ARBA" id="ARBA00023069"/>
    </source>
</evidence>
<comment type="subcellular location">
    <subcellularLocation>
        <location evidence="1">Cell projection</location>
        <location evidence="1">Cilium</location>
    </subcellularLocation>
</comment>
<dbReference type="Pfam" id="PF11618">
    <property type="entry name" value="C2-C2_1"/>
    <property type="match status" value="2"/>
</dbReference>
<feature type="compositionally biased region" description="Polar residues" evidence="7">
    <location>
        <begin position="987"/>
        <end position="1001"/>
    </location>
</feature>
<feature type="compositionally biased region" description="Polar residues" evidence="7">
    <location>
        <begin position="950"/>
        <end position="964"/>
    </location>
</feature>
<dbReference type="EMBL" id="CAJOBC010001766">
    <property type="protein sequence ID" value="CAF3697476.1"/>
    <property type="molecule type" value="Genomic_DNA"/>
</dbReference>
<evidence type="ECO:0000259" key="8">
    <source>
        <dbReference type="PROSITE" id="PS50004"/>
    </source>
</evidence>
<dbReference type="GO" id="GO:0005856">
    <property type="term" value="C:cytoskeleton"/>
    <property type="evidence" value="ECO:0007669"/>
    <property type="project" value="UniProtKB-ARBA"/>
</dbReference>
<dbReference type="Proteomes" id="UP000663829">
    <property type="component" value="Unassembled WGS sequence"/>
</dbReference>
<accession>A0A814AUJ2</accession>
<dbReference type="PANTHER" id="PTHR14240">
    <property type="entry name" value="RETINITIS PIGMENTOSA GTPASE REGULATOR-INTERACTING PROTEIN"/>
    <property type="match status" value="1"/>
</dbReference>
<feature type="coiled-coil region" evidence="6">
    <location>
        <begin position="417"/>
        <end position="451"/>
    </location>
</feature>
<feature type="compositionally biased region" description="Polar residues" evidence="7">
    <location>
        <begin position="855"/>
        <end position="866"/>
    </location>
</feature>
<evidence type="ECO:0000256" key="2">
    <source>
        <dbReference type="ARBA" id="ARBA00006042"/>
    </source>
</evidence>
<dbReference type="InterPro" id="IPR000008">
    <property type="entry name" value="C2_dom"/>
</dbReference>
<evidence type="ECO:0000313" key="9">
    <source>
        <dbReference type="EMBL" id="CAF0917574.1"/>
    </source>
</evidence>
<evidence type="ECO:0000313" key="10">
    <source>
        <dbReference type="EMBL" id="CAF3697476.1"/>
    </source>
</evidence>
<dbReference type="Pfam" id="PF18111">
    <property type="entry name" value="RPGR1_C"/>
    <property type="match status" value="1"/>
</dbReference>
<dbReference type="SUPFAM" id="SSF49562">
    <property type="entry name" value="C2 domain (Calcium/lipid-binding domain, CaLB)"/>
    <property type="match status" value="2"/>
</dbReference>
<dbReference type="Proteomes" id="UP000681722">
    <property type="component" value="Unassembled WGS sequence"/>
</dbReference>
<dbReference type="GO" id="GO:1905515">
    <property type="term" value="P:non-motile cilium assembly"/>
    <property type="evidence" value="ECO:0007669"/>
    <property type="project" value="TreeGrafter"/>
</dbReference>
<sequence length="1208" mass="140141">MDFIPARDTSVNTVLDQSQGLAKRISNERQVIAKIDPGDLQDRYLRLYDDHQLLKQHARKQEDKIKKLATKLMKVIDDKKKSEGGIGGSSRKIGRDSEIENQLTEYRNKISELREQNKLLKQRGLQKRIPSPLFHNLRVIGPRESMREESLEKAQQELNSYEQQIDSLRQQLNSRDADHEQNLMRLKAQTTGESRTNLQENIDMIRLQRDLREKSDESRRLQTQCSNLESQNQSLQMTNSELLKEIDRLDRQIKDEQQRAVQLRTELRNGSRSNTLIYELNAQIDDLRRECEVLKEANTKLVNSAFNADREREFREKERALKLQIAQLEATLKADLGERGTLLDRLTLEKESNKKTDDEHRTMHLKYLEMKEKYDDLAEKLRFFEREGDVNMKEIEEALIILRQRKQKQEPNFDFLQKVDEEKGQNLQHRLRELESQLAETSNELEKTRNLLFMQYKINRDYKLEVDCIQKKMDENQADFSSRTLEHGQLLDIRADRIRNLEKQLRDVAYGTRQYRVQEYPSQSAIDNDFIENAIELERGKNLIEIHLSRGTFSDKALEYLGSGNDPSTFCSIEFFEHELQITPIVKGRTPEYDFTAQYIVNVDDFLLYYLQKEYTVVELHQALGQTYRTVAVCKLNLKQLIEGSHGRLHSTVKLTGSNEDNMDIMNFGSIEYWVRLQVPMEQAFRLLKERMKAQGYLVTNKHRTTAQENGLDMNEQQTMSEQNMNELNIAILNCSNVRATSQDRQPDLYCVYKFFNFTDRDTAIRPSSNNPNFDDRASYPVHMDADLDRYLKNTQLTIFVFDDKEQIPEHYAARADIPLLPLSHDNDIKGTFDMRDHDGNRNGTMDVILKWTNTYIPPPSSTRTPAQKAKGYASPREPLALMPYENAASAQTIAEKARETNVRLTSRDIITNRPHSDTEQNNYDRQKPDIPRSSHGIPASSRSRPTDPRLSNTRPPVNVNNNHSGKRSSSAGSGSSKRVSFDNPDDNFTNEPPRFSTENQSIDDETSRPATPESIRDETTNRTTMPDESDPDIIYQTSISRQPNTKRDNVTIGVHELVLNDKCPIFDDENCEKVFVSVEFLNYTEELETPYSLQKRDPNVKYSFNFQKGIRHKEQRQHLADLIGPGASGDIKFVVVGEPPENKQDLDCVDIGYARVNAKKLLRNETDIVEKNIDVHDVNNDQEIIGQMNVTVEIVQALRFVQNRMQE</sequence>
<evidence type="ECO:0000256" key="6">
    <source>
        <dbReference type="SAM" id="Coils"/>
    </source>
</evidence>
<evidence type="ECO:0000256" key="1">
    <source>
        <dbReference type="ARBA" id="ARBA00004138"/>
    </source>
</evidence>
<feature type="region of interest" description="Disordered" evidence="7">
    <location>
        <begin position="899"/>
        <end position="1034"/>
    </location>
</feature>
<comment type="similarity">
    <text evidence="2">Belongs to the RPGRIP1 family.</text>
</comment>
<comment type="caution">
    <text evidence="9">The sequence shown here is derived from an EMBL/GenBank/DDBJ whole genome shotgun (WGS) entry which is preliminary data.</text>
</comment>
<dbReference type="AlphaFoldDB" id="A0A814AUJ2"/>
<dbReference type="CDD" id="cd00030">
    <property type="entry name" value="C2"/>
    <property type="match status" value="1"/>
</dbReference>
<proteinExistence type="inferred from homology"/>
<feature type="compositionally biased region" description="Low complexity" evidence="7">
    <location>
        <begin position="968"/>
        <end position="979"/>
    </location>
</feature>
<keyword evidence="5" id="KW-0966">Cell projection</keyword>
<gene>
    <name evidence="9" type="ORF">GPM918_LOCUS9477</name>
    <name evidence="10" type="ORF">SRO942_LOCUS9478</name>
</gene>
<organism evidence="9 11">
    <name type="scientific">Didymodactylos carnosus</name>
    <dbReference type="NCBI Taxonomy" id="1234261"/>
    <lineage>
        <taxon>Eukaryota</taxon>
        <taxon>Metazoa</taxon>
        <taxon>Spiralia</taxon>
        <taxon>Gnathifera</taxon>
        <taxon>Rotifera</taxon>
        <taxon>Eurotatoria</taxon>
        <taxon>Bdelloidea</taxon>
        <taxon>Philodinida</taxon>
        <taxon>Philodinidae</taxon>
        <taxon>Didymodactylos</taxon>
    </lineage>
</organism>
<evidence type="ECO:0000256" key="5">
    <source>
        <dbReference type="ARBA" id="ARBA00023273"/>
    </source>
</evidence>
<dbReference type="EMBL" id="CAJNOQ010001766">
    <property type="protein sequence ID" value="CAF0917574.1"/>
    <property type="molecule type" value="Genomic_DNA"/>
</dbReference>
<dbReference type="InterPro" id="IPR035892">
    <property type="entry name" value="C2_domain_sf"/>
</dbReference>
<dbReference type="PROSITE" id="PS50004">
    <property type="entry name" value="C2"/>
    <property type="match status" value="1"/>
</dbReference>
<dbReference type="InterPro" id="IPR031139">
    <property type="entry name" value="RPGRIP1_fam"/>
</dbReference>
<feature type="region of interest" description="Disordered" evidence="7">
    <location>
        <begin position="855"/>
        <end position="874"/>
    </location>
</feature>
<feature type="domain" description="C2" evidence="8">
    <location>
        <begin position="708"/>
        <end position="833"/>
    </location>
</feature>
<keyword evidence="11" id="KW-1185">Reference proteome</keyword>
<keyword evidence="3 6" id="KW-0175">Coiled coil</keyword>
<dbReference type="Gene3D" id="2.60.40.150">
    <property type="entry name" value="C2 domain"/>
    <property type="match status" value="3"/>
</dbReference>
<dbReference type="OrthoDB" id="2133912at2759"/>
<dbReference type="InterPro" id="IPR041091">
    <property type="entry name" value="RPGRIP1_C"/>
</dbReference>
<feature type="coiled-coil region" evidence="6">
    <location>
        <begin position="96"/>
        <end position="331"/>
    </location>
</feature>
<evidence type="ECO:0000256" key="7">
    <source>
        <dbReference type="SAM" id="MobiDB-lite"/>
    </source>
</evidence>
<dbReference type="InterPro" id="IPR021656">
    <property type="entry name" value="C2-C2_1"/>
</dbReference>
<evidence type="ECO:0000313" key="11">
    <source>
        <dbReference type="Proteomes" id="UP000663829"/>
    </source>
</evidence>
<feature type="compositionally biased region" description="Basic and acidic residues" evidence="7">
    <location>
        <begin position="915"/>
        <end position="933"/>
    </location>
</feature>
<keyword evidence="4" id="KW-0969">Cilium</keyword>
<name>A0A814AUJ2_9BILA</name>
<evidence type="ECO:0000256" key="3">
    <source>
        <dbReference type="ARBA" id="ARBA00023054"/>
    </source>
</evidence>
<protein>
    <recommendedName>
        <fullName evidence="8">C2 domain-containing protein</fullName>
    </recommendedName>
</protein>
<reference evidence="9" key="1">
    <citation type="submission" date="2021-02" db="EMBL/GenBank/DDBJ databases">
        <authorList>
            <person name="Nowell W R."/>
        </authorList>
    </citation>
    <scope>NUCLEOTIDE SEQUENCE</scope>
</reference>